<dbReference type="InterPro" id="IPR002314">
    <property type="entry name" value="aa-tRNA-synt_IIb"/>
</dbReference>
<evidence type="ECO:0000256" key="1">
    <source>
        <dbReference type="ARBA" id="ARBA00004496"/>
    </source>
</evidence>
<dbReference type="InterPro" id="IPR002320">
    <property type="entry name" value="Thr-tRNA-ligase_IIa"/>
</dbReference>
<evidence type="ECO:0000259" key="14">
    <source>
        <dbReference type="PROSITE" id="PS50862"/>
    </source>
</evidence>
<dbReference type="GO" id="GO:0005524">
    <property type="term" value="F:ATP binding"/>
    <property type="evidence" value="ECO:0007669"/>
    <property type="project" value="UniProtKB-KW"/>
</dbReference>
<keyword evidence="4" id="KW-0963">Cytoplasm</keyword>
<evidence type="ECO:0000256" key="6">
    <source>
        <dbReference type="ARBA" id="ARBA00022723"/>
    </source>
</evidence>
<dbReference type="PANTHER" id="PTHR11451:SF44">
    <property type="entry name" value="THREONINE--TRNA LIGASE, CHLOROPLASTIC_MITOCHONDRIAL 2"/>
    <property type="match status" value="1"/>
</dbReference>
<dbReference type="PRINTS" id="PR01047">
    <property type="entry name" value="TRNASYNTHTHR"/>
</dbReference>
<dbReference type="GO" id="GO:0004829">
    <property type="term" value="F:threonine-tRNA ligase activity"/>
    <property type="evidence" value="ECO:0007669"/>
    <property type="project" value="UniProtKB-EC"/>
</dbReference>
<dbReference type="EMBL" id="MT418680">
    <property type="protein sequence ID" value="QKF94347.1"/>
    <property type="molecule type" value="Genomic_DNA"/>
</dbReference>
<dbReference type="NCBIfam" id="TIGR00418">
    <property type="entry name" value="thrS"/>
    <property type="match status" value="1"/>
</dbReference>
<comment type="similarity">
    <text evidence="2">Belongs to the class-II aminoacyl-tRNA synthetase family.</text>
</comment>
<keyword evidence="8" id="KW-0862">Zinc</keyword>
<name>A0A7D3QUP8_9VIRU</name>
<dbReference type="InterPro" id="IPR036621">
    <property type="entry name" value="Anticodon-bd_dom_sf"/>
</dbReference>
<sequence length="400" mass="46723">MSEENTIDHRKIGIEQELFFFDDVTPGSAFWLPNGTKIYNKLMNFVRDEYYKRGFQEVMSPVIAKKDLWQVSGHWDKYKENMFCFGCDETDYAIAAMNCPKHCIMFGHKSRSYRELPLRFADFGVLHRNELSGSLTGLTRVRSFRQDDSHIFCTSSQIKSEIQGAIDFLTYVYSKFGFQFEVGLSTRPEKFIGEIETWNKAEQELMDVLNGSGLKWTLSKGNGAFYGPKIDIHLTDSINRKHQCATIQLDFQLPQRFELKYVNEKGDFETPVIIHRAIYGSFERFIAILCEHYNGKWPFWLNFAPIIIIPITQNHVEYANKIKSILMNNKYYVDVNVSDDTVSKKIRDAEVKHYNYILVVGQKEIDTETVNVRYRDNKDKKVLSIDELLSEMHDTVEKFK</sequence>
<dbReference type="CDD" id="cd00771">
    <property type="entry name" value="ThrRS_core"/>
    <property type="match status" value="1"/>
</dbReference>
<evidence type="ECO:0000256" key="2">
    <source>
        <dbReference type="ARBA" id="ARBA00008226"/>
    </source>
</evidence>
<evidence type="ECO:0000256" key="9">
    <source>
        <dbReference type="ARBA" id="ARBA00022840"/>
    </source>
</evidence>
<evidence type="ECO:0000256" key="4">
    <source>
        <dbReference type="ARBA" id="ARBA00022490"/>
    </source>
</evidence>
<reference evidence="15 16" key="1">
    <citation type="submission" date="2020-04" db="EMBL/GenBank/DDBJ databases">
        <title>Advantages and limits of metagenomic assembly and binning of a giant virus.</title>
        <authorList>
            <person name="Schulz F."/>
            <person name="Andreani J."/>
            <person name="Francis R."/>
            <person name="Boudjemaa H."/>
            <person name="Bou Khalil J.Y."/>
            <person name="Lee J."/>
            <person name="La Scola B."/>
            <person name="Woyke T."/>
        </authorList>
    </citation>
    <scope>NUCLEOTIDE SEQUENCE [LARGE SCALE GENOMIC DNA]</scope>
    <source>
        <strain evidence="15 16">FV1/VV64</strain>
    </source>
</reference>
<evidence type="ECO:0000256" key="5">
    <source>
        <dbReference type="ARBA" id="ARBA00022598"/>
    </source>
</evidence>
<proteinExistence type="inferred from homology"/>
<keyword evidence="6" id="KW-0479">Metal-binding</keyword>
<keyword evidence="16" id="KW-1185">Reference proteome</keyword>
<dbReference type="InterPro" id="IPR047246">
    <property type="entry name" value="ThrRS_anticodon"/>
</dbReference>
<keyword evidence="11" id="KW-0030">Aminoacyl-tRNA synthetase</keyword>
<dbReference type="PROSITE" id="PS50862">
    <property type="entry name" value="AA_TRNA_LIGASE_II"/>
    <property type="match status" value="1"/>
</dbReference>
<dbReference type="Proteomes" id="UP001162001">
    <property type="component" value="Segment"/>
</dbReference>
<protein>
    <recommendedName>
        <fullName evidence="3">threonine--tRNA ligase</fullName>
        <ecNumber evidence="3">6.1.1.3</ecNumber>
    </recommendedName>
    <alternativeName>
        <fullName evidence="12">Threonyl-tRNA synthetase</fullName>
    </alternativeName>
</protein>
<comment type="subcellular location">
    <subcellularLocation>
        <location evidence="1">Cytoplasm</location>
    </subcellularLocation>
</comment>
<evidence type="ECO:0000313" key="16">
    <source>
        <dbReference type="Proteomes" id="UP001162001"/>
    </source>
</evidence>
<dbReference type="SUPFAM" id="SSF55681">
    <property type="entry name" value="Class II aaRS and biotin synthetases"/>
    <property type="match status" value="1"/>
</dbReference>
<dbReference type="InterPro" id="IPR033728">
    <property type="entry name" value="ThrRS_core"/>
</dbReference>
<evidence type="ECO:0000256" key="13">
    <source>
        <dbReference type="ARBA" id="ARBA00049515"/>
    </source>
</evidence>
<dbReference type="PANTHER" id="PTHR11451">
    <property type="entry name" value="THREONINE-TRNA LIGASE"/>
    <property type="match status" value="1"/>
</dbReference>
<keyword evidence="9" id="KW-0067">ATP-binding</keyword>
<dbReference type="Gene3D" id="3.40.50.800">
    <property type="entry name" value="Anticodon-binding domain"/>
    <property type="match status" value="1"/>
</dbReference>
<dbReference type="Pfam" id="PF00587">
    <property type="entry name" value="tRNA-synt_2b"/>
    <property type="match status" value="1"/>
</dbReference>
<keyword evidence="5" id="KW-0436">Ligase</keyword>
<evidence type="ECO:0000256" key="10">
    <source>
        <dbReference type="ARBA" id="ARBA00022917"/>
    </source>
</evidence>
<evidence type="ECO:0000256" key="8">
    <source>
        <dbReference type="ARBA" id="ARBA00022833"/>
    </source>
</evidence>
<organism evidence="15 16">
    <name type="scientific">Fadolivirus FV1/VV64</name>
    <dbReference type="NCBI Taxonomy" id="3070911"/>
    <lineage>
        <taxon>Viruses</taxon>
        <taxon>Varidnaviria</taxon>
        <taxon>Bamfordvirae</taxon>
        <taxon>Nucleocytoviricota</taxon>
        <taxon>Megaviricetes</taxon>
        <taxon>Imitervirales</taxon>
        <taxon>Mimiviridae</taxon>
        <taxon>Klosneuvirinae</taxon>
        <taxon>Fadolivirus</taxon>
        <taxon>Fadolivirus algeromassiliense</taxon>
    </lineage>
</organism>
<accession>A0A7D3QUP8</accession>
<evidence type="ECO:0000256" key="3">
    <source>
        <dbReference type="ARBA" id="ARBA00013163"/>
    </source>
</evidence>
<dbReference type="GO" id="GO:0046872">
    <property type="term" value="F:metal ion binding"/>
    <property type="evidence" value="ECO:0007669"/>
    <property type="project" value="UniProtKB-KW"/>
</dbReference>
<dbReference type="EC" id="6.1.1.3" evidence="3"/>
<dbReference type="CDD" id="cd00860">
    <property type="entry name" value="ThrRS_anticodon"/>
    <property type="match status" value="1"/>
</dbReference>
<dbReference type="InterPro" id="IPR004154">
    <property type="entry name" value="Anticodon-bd"/>
</dbReference>
<evidence type="ECO:0000313" key="15">
    <source>
        <dbReference type="EMBL" id="QKF94347.1"/>
    </source>
</evidence>
<dbReference type="InterPro" id="IPR006195">
    <property type="entry name" value="aa-tRNA-synth_II"/>
</dbReference>
<dbReference type="FunFam" id="3.30.930.10:FF:000019">
    <property type="entry name" value="Threonine--tRNA ligase"/>
    <property type="match status" value="1"/>
</dbReference>
<dbReference type="SUPFAM" id="SSF52954">
    <property type="entry name" value="Class II aaRS ABD-related"/>
    <property type="match status" value="1"/>
</dbReference>
<dbReference type="Gene3D" id="3.30.930.10">
    <property type="entry name" value="Bira Bifunctional Protein, Domain 2"/>
    <property type="match status" value="1"/>
</dbReference>
<evidence type="ECO:0000256" key="11">
    <source>
        <dbReference type="ARBA" id="ARBA00023146"/>
    </source>
</evidence>
<keyword evidence="10" id="KW-0648">Protein biosynthesis</keyword>
<comment type="catalytic activity">
    <reaction evidence="13">
        <text>tRNA(Thr) + L-threonine + ATP = L-threonyl-tRNA(Thr) + AMP + diphosphate + H(+)</text>
        <dbReference type="Rhea" id="RHEA:24624"/>
        <dbReference type="Rhea" id="RHEA-COMP:9670"/>
        <dbReference type="Rhea" id="RHEA-COMP:9704"/>
        <dbReference type="ChEBI" id="CHEBI:15378"/>
        <dbReference type="ChEBI" id="CHEBI:30616"/>
        <dbReference type="ChEBI" id="CHEBI:33019"/>
        <dbReference type="ChEBI" id="CHEBI:57926"/>
        <dbReference type="ChEBI" id="CHEBI:78442"/>
        <dbReference type="ChEBI" id="CHEBI:78534"/>
        <dbReference type="ChEBI" id="CHEBI:456215"/>
        <dbReference type="EC" id="6.1.1.3"/>
    </reaction>
</comment>
<gene>
    <name evidence="15" type="ORF">Fadolivirus_1_889</name>
</gene>
<feature type="domain" description="Aminoacyl-transfer RNA synthetases class-II family profile" evidence="14">
    <location>
        <begin position="10"/>
        <end position="298"/>
    </location>
</feature>
<evidence type="ECO:0000256" key="7">
    <source>
        <dbReference type="ARBA" id="ARBA00022741"/>
    </source>
</evidence>
<evidence type="ECO:0000256" key="12">
    <source>
        <dbReference type="ARBA" id="ARBA00031900"/>
    </source>
</evidence>
<keyword evidence="7" id="KW-0547">Nucleotide-binding</keyword>
<dbReference type="Pfam" id="PF03129">
    <property type="entry name" value="HGTP_anticodon"/>
    <property type="match status" value="1"/>
</dbReference>
<dbReference type="InterPro" id="IPR045864">
    <property type="entry name" value="aa-tRNA-synth_II/BPL/LPL"/>
</dbReference>